<protein>
    <submittedName>
        <fullName evidence="1">Uncharacterized protein</fullName>
    </submittedName>
</protein>
<organism evidence="1 2">
    <name type="scientific">Cricetulus griseus</name>
    <name type="common">Chinese hamster</name>
    <name type="synonym">Cricetulus barabensis griseus</name>
    <dbReference type="NCBI Taxonomy" id="10029"/>
    <lineage>
        <taxon>Eukaryota</taxon>
        <taxon>Metazoa</taxon>
        <taxon>Chordata</taxon>
        <taxon>Craniata</taxon>
        <taxon>Vertebrata</taxon>
        <taxon>Euteleostomi</taxon>
        <taxon>Mammalia</taxon>
        <taxon>Eutheria</taxon>
        <taxon>Euarchontoglires</taxon>
        <taxon>Glires</taxon>
        <taxon>Rodentia</taxon>
        <taxon>Myomorpha</taxon>
        <taxon>Muroidea</taxon>
        <taxon>Cricetidae</taxon>
        <taxon>Cricetinae</taxon>
        <taxon>Cricetulus</taxon>
    </lineage>
</organism>
<dbReference type="EMBL" id="JH024995">
    <property type="protein sequence ID" value="EGV91234.1"/>
    <property type="molecule type" value="Genomic_DNA"/>
</dbReference>
<proteinExistence type="predicted"/>
<reference evidence="2" key="1">
    <citation type="journal article" date="2011" name="Nat. Biotechnol.">
        <title>The genomic sequence of the Chinese hamster ovary (CHO)-K1 cell line.</title>
        <authorList>
            <person name="Xu X."/>
            <person name="Nagarajan H."/>
            <person name="Lewis N.E."/>
            <person name="Pan S."/>
            <person name="Cai Z."/>
            <person name="Liu X."/>
            <person name="Chen W."/>
            <person name="Xie M."/>
            <person name="Wang W."/>
            <person name="Hammond S."/>
            <person name="Andersen M.R."/>
            <person name="Neff N."/>
            <person name="Passarelli B."/>
            <person name="Koh W."/>
            <person name="Fan H.C."/>
            <person name="Wang J."/>
            <person name="Gui Y."/>
            <person name="Lee K.H."/>
            <person name="Betenbaugh M.J."/>
            <person name="Quake S.R."/>
            <person name="Famili I."/>
            <person name="Palsson B.O."/>
            <person name="Wang J."/>
        </authorList>
    </citation>
    <scope>NUCLEOTIDE SEQUENCE [LARGE SCALE GENOMIC DNA]</scope>
    <source>
        <strain evidence="2">CHO K1 cell line</strain>
    </source>
</reference>
<dbReference type="Proteomes" id="UP000001075">
    <property type="component" value="Unassembled WGS sequence"/>
</dbReference>
<evidence type="ECO:0000313" key="1">
    <source>
        <dbReference type="EMBL" id="EGV91234.1"/>
    </source>
</evidence>
<sequence length="56" mass="6183">MGETSLCLDRLQSLLEGTSADDMLFVSPQRGRGVKPRPETVVNAQCKELSGFRDQD</sequence>
<accession>G3IQ42</accession>
<name>G3IQ42_CRIGR</name>
<evidence type="ECO:0000313" key="2">
    <source>
        <dbReference type="Proteomes" id="UP000001075"/>
    </source>
</evidence>
<gene>
    <name evidence="1" type="ORF">I79_026131</name>
</gene>
<dbReference type="InParanoid" id="G3IQ42"/>
<dbReference type="AlphaFoldDB" id="G3IQ42"/>